<keyword evidence="3" id="KW-1185">Reference proteome</keyword>
<evidence type="ECO:0000313" key="2">
    <source>
        <dbReference type="EMBL" id="MBB4066371.1"/>
    </source>
</evidence>
<feature type="transmembrane region" description="Helical" evidence="1">
    <location>
        <begin position="282"/>
        <end position="302"/>
    </location>
</feature>
<keyword evidence="1" id="KW-0812">Transmembrane</keyword>
<evidence type="ECO:0000313" key="3">
    <source>
        <dbReference type="Proteomes" id="UP000528286"/>
    </source>
</evidence>
<keyword evidence="1" id="KW-0472">Membrane</keyword>
<evidence type="ECO:0008006" key="4">
    <source>
        <dbReference type="Google" id="ProtNLM"/>
    </source>
</evidence>
<dbReference type="EMBL" id="JACIEZ010000009">
    <property type="protein sequence ID" value="MBB4066371.1"/>
    <property type="molecule type" value="Genomic_DNA"/>
</dbReference>
<feature type="transmembrane region" description="Helical" evidence="1">
    <location>
        <begin position="393"/>
        <end position="410"/>
    </location>
</feature>
<organism evidence="2 3">
    <name type="scientific">Gellertiella hungarica</name>
    <dbReference type="NCBI Taxonomy" id="1572859"/>
    <lineage>
        <taxon>Bacteria</taxon>
        <taxon>Pseudomonadati</taxon>
        <taxon>Pseudomonadota</taxon>
        <taxon>Alphaproteobacteria</taxon>
        <taxon>Hyphomicrobiales</taxon>
        <taxon>Rhizobiaceae</taxon>
        <taxon>Gellertiella</taxon>
    </lineage>
</organism>
<comment type="caution">
    <text evidence="2">The sequence shown here is derived from an EMBL/GenBank/DDBJ whole genome shotgun (WGS) entry which is preliminary data.</text>
</comment>
<proteinExistence type="predicted"/>
<dbReference type="RefSeq" id="WP_183367648.1">
    <property type="nucleotide sequence ID" value="NZ_JACIEZ010000009.1"/>
</dbReference>
<dbReference type="AlphaFoldDB" id="A0A7W6J7Q9"/>
<feature type="transmembrane region" description="Helical" evidence="1">
    <location>
        <begin position="123"/>
        <end position="146"/>
    </location>
</feature>
<accession>A0A7W6J7Q9</accession>
<keyword evidence="1" id="KW-1133">Transmembrane helix</keyword>
<name>A0A7W6J7Q9_9HYPH</name>
<protein>
    <recommendedName>
        <fullName evidence="4">GtrA family protein</fullName>
    </recommendedName>
</protein>
<feature type="transmembrane region" description="Helical" evidence="1">
    <location>
        <begin position="249"/>
        <end position="270"/>
    </location>
</feature>
<reference evidence="2 3" key="1">
    <citation type="submission" date="2020-08" db="EMBL/GenBank/DDBJ databases">
        <title>Genomic Encyclopedia of Type Strains, Phase IV (KMG-IV): sequencing the most valuable type-strain genomes for metagenomic binning, comparative biology and taxonomic classification.</title>
        <authorList>
            <person name="Goeker M."/>
        </authorList>
    </citation>
    <scope>NUCLEOTIDE SEQUENCE [LARGE SCALE GENOMIC DNA]</scope>
    <source>
        <strain evidence="2 3">DSM 29853</strain>
    </source>
</reference>
<feature type="transmembrane region" description="Helical" evidence="1">
    <location>
        <begin position="309"/>
        <end position="327"/>
    </location>
</feature>
<sequence length="619" mass="65467">MRGNWIAAGDERGLTPGTPLSSGRSGLAGVLAPLAGYGLALVVLLLAAHRLGGGDYVGPDNDDVMRLVEVRDLLGGQGWFDLVQYRLGLEGGTLMHWSRFVDLPIALLIRFFSLFADRAGAEALALAVWPMLLAFSIVVLMGLAAFRAGGRVAMHVAAVMTLFYVYGMGRFMPGSIDHHNLQLTLATLLVAMLVDPERRPASLAVAGFAAAMEIAIGAEAAPFVAAACATVACLWAFHGERYRRPAMAFSLALLFTVSAAFFATVPPHLYRMVTCDNLSLGFYSLASIGSFLLFLAATALSGRGRVVRFAALGLAGGLVLATARIIAPQCLGNPLASLDPMLTELWLAKVIEAHSLLAQWQDQPATVGGFYAVGALGLLVSAIRILRREKVELHLLVLALLGVSFAVALVQVRGAMFSNLLAILPLSLLVADLRAWQQAAPQSAPRMLAYAGAGLASLPLVWSVGGLAFDKGWSGLAEQLETPKTTGPMACASQEALAPLAALPAGVVLAPSDLGVQILRYTPHRVLSAPYHRNQGGMLTELNTGLAMPAEAIALLDGAKVDYVLFCPGEIQTRDLARLKPEGFYGSLARGEVPAYLEKLDSPEKGGLAIYRVRRGARG</sequence>
<feature type="transmembrane region" description="Helical" evidence="1">
    <location>
        <begin position="27"/>
        <end position="48"/>
    </location>
</feature>
<gene>
    <name evidence="2" type="ORF">GGR23_003586</name>
</gene>
<dbReference type="Proteomes" id="UP000528286">
    <property type="component" value="Unassembled WGS sequence"/>
</dbReference>
<evidence type="ECO:0000256" key="1">
    <source>
        <dbReference type="SAM" id="Phobius"/>
    </source>
</evidence>
<feature type="transmembrane region" description="Helical" evidence="1">
    <location>
        <begin position="152"/>
        <end position="169"/>
    </location>
</feature>
<feature type="transmembrane region" description="Helical" evidence="1">
    <location>
        <begin position="214"/>
        <end position="237"/>
    </location>
</feature>
<feature type="transmembrane region" description="Helical" evidence="1">
    <location>
        <begin position="365"/>
        <end position="386"/>
    </location>
</feature>